<accession>A0A176QF68</accession>
<dbReference type="EMBL" id="LQZG01000001">
    <property type="protein sequence ID" value="OAB88364.1"/>
    <property type="molecule type" value="Genomic_DNA"/>
</dbReference>
<protein>
    <submittedName>
        <fullName evidence="1">Uncharacterized protein</fullName>
    </submittedName>
</protein>
<dbReference type="InterPro" id="IPR036170">
    <property type="entry name" value="YezG-like_sf"/>
</dbReference>
<comment type="caution">
    <text evidence="1">The sequence shown here is derived from an EMBL/GenBank/DDBJ whole genome shotgun (WGS) entry which is preliminary data.</text>
</comment>
<name>A0A176QF68_9MICO</name>
<dbReference type="SUPFAM" id="SSF160424">
    <property type="entry name" value="BH3703-like"/>
    <property type="match status" value="1"/>
</dbReference>
<dbReference type="AlphaFoldDB" id="A0A176QF68"/>
<organism evidence="1 2">
    <name type="scientific">Janibacter melonis</name>
    <dbReference type="NCBI Taxonomy" id="262209"/>
    <lineage>
        <taxon>Bacteria</taxon>
        <taxon>Bacillati</taxon>
        <taxon>Actinomycetota</taxon>
        <taxon>Actinomycetes</taxon>
        <taxon>Micrococcales</taxon>
        <taxon>Intrasporangiaceae</taxon>
        <taxon>Janibacter</taxon>
    </lineage>
</organism>
<sequence length="162" mass="18473">MDPEESARLQQDFVRQLLADAPAEWAEIRATLVCLGGWAKLKARVLQEGDLSRMGGHLAGVVGMDLQEAMFEPGKGTWLSMQCVVEESLAYHFTFNYDGPLPLEEGEQPGDETWEREFTDHPRPWDLIPDFSHVKQAFTEQEWERRRDQLAAGREALRAQDS</sequence>
<reference evidence="1 2" key="1">
    <citation type="submission" date="2016-01" db="EMBL/GenBank/DDBJ databases">
        <title>Janibacter melonis strain CD11_4 genome sequencing and assembly.</title>
        <authorList>
            <person name="Nair G.R."/>
            <person name="Kaur G."/>
            <person name="Chander A.M."/>
            <person name="Mayilraj S."/>
        </authorList>
    </citation>
    <scope>NUCLEOTIDE SEQUENCE [LARGE SCALE GENOMIC DNA]</scope>
    <source>
        <strain evidence="1 2">CD11-4</strain>
    </source>
</reference>
<proteinExistence type="predicted"/>
<evidence type="ECO:0000313" key="2">
    <source>
        <dbReference type="Proteomes" id="UP000076976"/>
    </source>
</evidence>
<evidence type="ECO:0000313" key="1">
    <source>
        <dbReference type="EMBL" id="OAB88364.1"/>
    </source>
</evidence>
<gene>
    <name evidence="1" type="ORF">AWH69_00665</name>
</gene>
<dbReference type="STRING" id="262209.AWH69_00665"/>
<dbReference type="Proteomes" id="UP000076976">
    <property type="component" value="Unassembled WGS sequence"/>
</dbReference>
<keyword evidence="2" id="KW-1185">Reference proteome</keyword>